<feature type="compositionally biased region" description="Acidic residues" evidence="1">
    <location>
        <begin position="120"/>
        <end position="130"/>
    </location>
</feature>
<feature type="region of interest" description="Disordered" evidence="1">
    <location>
        <begin position="85"/>
        <end position="130"/>
    </location>
</feature>
<dbReference type="AlphaFoldDB" id="A0A1D1VGW7"/>
<organism evidence="2 3">
    <name type="scientific">Ramazzottius varieornatus</name>
    <name type="common">Water bear</name>
    <name type="synonym">Tardigrade</name>
    <dbReference type="NCBI Taxonomy" id="947166"/>
    <lineage>
        <taxon>Eukaryota</taxon>
        <taxon>Metazoa</taxon>
        <taxon>Ecdysozoa</taxon>
        <taxon>Tardigrada</taxon>
        <taxon>Eutardigrada</taxon>
        <taxon>Parachela</taxon>
        <taxon>Hypsibioidea</taxon>
        <taxon>Ramazzottiidae</taxon>
        <taxon>Ramazzottius</taxon>
    </lineage>
</organism>
<evidence type="ECO:0000313" key="3">
    <source>
        <dbReference type="Proteomes" id="UP000186922"/>
    </source>
</evidence>
<reference evidence="2 3" key="1">
    <citation type="journal article" date="2016" name="Nat. Commun.">
        <title>Extremotolerant tardigrade genome and improved radiotolerance of human cultured cells by tardigrade-unique protein.</title>
        <authorList>
            <person name="Hashimoto T."/>
            <person name="Horikawa D.D."/>
            <person name="Saito Y."/>
            <person name="Kuwahara H."/>
            <person name="Kozuka-Hata H."/>
            <person name="Shin-I T."/>
            <person name="Minakuchi Y."/>
            <person name="Ohishi K."/>
            <person name="Motoyama A."/>
            <person name="Aizu T."/>
            <person name="Enomoto A."/>
            <person name="Kondo K."/>
            <person name="Tanaka S."/>
            <person name="Hara Y."/>
            <person name="Koshikawa S."/>
            <person name="Sagara H."/>
            <person name="Miura T."/>
            <person name="Yokobori S."/>
            <person name="Miyagawa K."/>
            <person name="Suzuki Y."/>
            <person name="Kubo T."/>
            <person name="Oyama M."/>
            <person name="Kohara Y."/>
            <person name="Fujiyama A."/>
            <person name="Arakawa K."/>
            <person name="Katayama T."/>
            <person name="Toyoda A."/>
            <person name="Kunieda T."/>
        </authorList>
    </citation>
    <scope>NUCLEOTIDE SEQUENCE [LARGE SCALE GENOMIC DNA]</scope>
    <source>
        <strain evidence="2 3">YOKOZUNA-1</strain>
    </source>
</reference>
<protein>
    <submittedName>
        <fullName evidence="2">Uncharacterized protein</fullName>
    </submittedName>
</protein>
<keyword evidence="3" id="KW-1185">Reference proteome</keyword>
<comment type="caution">
    <text evidence="2">The sequence shown here is derived from an EMBL/GenBank/DDBJ whole genome shotgun (WGS) entry which is preliminary data.</text>
</comment>
<accession>A0A1D1VGW7</accession>
<name>A0A1D1VGW7_RAMVA</name>
<evidence type="ECO:0000313" key="2">
    <source>
        <dbReference type="EMBL" id="GAU99302.1"/>
    </source>
</evidence>
<evidence type="ECO:0000256" key="1">
    <source>
        <dbReference type="SAM" id="MobiDB-lite"/>
    </source>
</evidence>
<gene>
    <name evidence="2" type="primary">RvY_10327-1</name>
    <name evidence="2" type="synonym">RvY_10327.1</name>
    <name evidence="2" type="ORF">RvY_10327</name>
</gene>
<proteinExistence type="predicted"/>
<dbReference type="EMBL" id="BDGG01000005">
    <property type="protein sequence ID" value="GAU99302.1"/>
    <property type="molecule type" value="Genomic_DNA"/>
</dbReference>
<sequence>MSRRMFLRGKCCGKAVAGKVCKSEHGAKIHQAKDPYCGQAGHKITNERTERCGKCSAYFKKIGMKIHERTCDSVEVMRRKTNAIRQVETPTVDPTPSVLAIPPMSSNQPTTESDDRSDEREVDSEAPEIW</sequence>
<dbReference type="Proteomes" id="UP000186922">
    <property type="component" value="Unassembled WGS sequence"/>
</dbReference>